<accession>A0AC34GN51</accession>
<protein>
    <submittedName>
        <fullName evidence="2">Translocon-associated protein subunit beta</fullName>
    </submittedName>
</protein>
<reference evidence="2" key="1">
    <citation type="submission" date="2022-11" db="UniProtKB">
        <authorList>
            <consortium name="WormBaseParasite"/>
        </authorList>
    </citation>
    <scope>IDENTIFICATION</scope>
</reference>
<proteinExistence type="predicted"/>
<sequence length="201" mass="22974">MLLIYSIFSVLLVFSASASIVEDAEFGVTKPVLNTARLLVSKQSHSQYAVENMDYVIQYDIFNIGDQPARQVVLDDRNSFPTQSFEIVKGLLQVRWERIAPGENVTHSITLRPRNYGVFNYTAAAASYFPNENSKDVRVVYSTAPGEGYIYRQKDYERRFSSKIGVWIIYLLIAGATIGFPYFLWNTIQTKYPSTNVRKQK</sequence>
<organism evidence="1 2">
    <name type="scientific">Panagrolaimus sp. ES5</name>
    <dbReference type="NCBI Taxonomy" id="591445"/>
    <lineage>
        <taxon>Eukaryota</taxon>
        <taxon>Metazoa</taxon>
        <taxon>Ecdysozoa</taxon>
        <taxon>Nematoda</taxon>
        <taxon>Chromadorea</taxon>
        <taxon>Rhabditida</taxon>
        <taxon>Tylenchina</taxon>
        <taxon>Panagrolaimomorpha</taxon>
        <taxon>Panagrolaimoidea</taxon>
        <taxon>Panagrolaimidae</taxon>
        <taxon>Panagrolaimus</taxon>
    </lineage>
</organism>
<evidence type="ECO:0000313" key="1">
    <source>
        <dbReference type="Proteomes" id="UP000887579"/>
    </source>
</evidence>
<name>A0AC34GN51_9BILA</name>
<dbReference type="Proteomes" id="UP000887579">
    <property type="component" value="Unplaced"/>
</dbReference>
<evidence type="ECO:0000313" key="2">
    <source>
        <dbReference type="WBParaSite" id="ES5_v2.g310.t1"/>
    </source>
</evidence>
<dbReference type="WBParaSite" id="ES5_v2.g310.t1">
    <property type="protein sequence ID" value="ES5_v2.g310.t1"/>
    <property type="gene ID" value="ES5_v2.g310"/>
</dbReference>